<dbReference type="Proteomes" id="UP000735874">
    <property type="component" value="Unassembled WGS sequence"/>
</dbReference>
<organism evidence="7 8">
    <name type="scientific">Phytophthora cactorum</name>
    <dbReference type="NCBI Taxonomy" id="29920"/>
    <lineage>
        <taxon>Eukaryota</taxon>
        <taxon>Sar</taxon>
        <taxon>Stramenopiles</taxon>
        <taxon>Oomycota</taxon>
        <taxon>Peronosporomycetes</taxon>
        <taxon>Peronosporales</taxon>
        <taxon>Peronosporaceae</taxon>
        <taxon>Phytophthora</taxon>
    </lineage>
</organism>
<name>A0A329RDR3_9STRA</name>
<reference evidence="7 8" key="1">
    <citation type="submission" date="2018-01" db="EMBL/GenBank/DDBJ databases">
        <title>Draft genome of the strawberry crown rot pathogen Phytophthora cactorum.</title>
        <authorList>
            <person name="Armitage A.D."/>
            <person name="Lysoe E."/>
            <person name="Nellist C.F."/>
            <person name="Harrison R.J."/>
            <person name="Brurberg M.B."/>
        </authorList>
    </citation>
    <scope>NUCLEOTIDE SEQUENCE [LARGE SCALE GENOMIC DNA]</scope>
    <source>
        <strain evidence="7 8">10300</strain>
    </source>
</reference>
<evidence type="ECO:0000313" key="4">
    <source>
        <dbReference type="EMBL" id="KAG2954698.1"/>
    </source>
</evidence>
<dbReference type="EMBL" id="RCMK01000010">
    <property type="protein sequence ID" value="KAG2954698.1"/>
    <property type="molecule type" value="Genomic_DNA"/>
</dbReference>
<dbReference type="Proteomes" id="UP000697107">
    <property type="component" value="Unassembled WGS sequence"/>
</dbReference>
<dbReference type="Proteomes" id="UP000736787">
    <property type="component" value="Unassembled WGS sequence"/>
</dbReference>
<accession>A0A329RDR3</accession>
<evidence type="ECO:0000313" key="5">
    <source>
        <dbReference type="EMBL" id="KAG2983515.1"/>
    </source>
</evidence>
<evidence type="ECO:0000313" key="3">
    <source>
        <dbReference type="EMBL" id="KAG2943582.1"/>
    </source>
</evidence>
<evidence type="ECO:0000313" key="2">
    <source>
        <dbReference type="EMBL" id="KAG2868421.1"/>
    </source>
</evidence>
<dbReference type="EMBL" id="RCMI01000008">
    <property type="protein sequence ID" value="KAG2943582.1"/>
    <property type="molecule type" value="Genomic_DNA"/>
</dbReference>
<dbReference type="Proteomes" id="UP000760860">
    <property type="component" value="Unassembled WGS sequence"/>
</dbReference>
<keyword evidence="8" id="KW-1185">Reference proteome</keyword>
<proteinExistence type="predicted"/>
<dbReference type="VEuPathDB" id="FungiDB:PC110_g21078"/>
<feature type="region of interest" description="Disordered" evidence="1">
    <location>
        <begin position="314"/>
        <end position="334"/>
    </location>
</feature>
<evidence type="ECO:0000256" key="1">
    <source>
        <dbReference type="SAM" id="MobiDB-lite"/>
    </source>
</evidence>
<dbReference type="Proteomes" id="UP000774804">
    <property type="component" value="Unassembled WGS sequence"/>
</dbReference>
<protein>
    <submittedName>
        <fullName evidence="7">Uncharacterized protein</fullName>
    </submittedName>
</protein>
<evidence type="ECO:0000313" key="7">
    <source>
        <dbReference type="EMBL" id="RAW22481.1"/>
    </source>
</evidence>
<dbReference type="EMBL" id="MJFZ01001302">
    <property type="protein sequence ID" value="RAW22481.1"/>
    <property type="molecule type" value="Genomic_DNA"/>
</dbReference>
<evidence type="ECO:0000313" key="8">
    <source>
        <dbReference type="Proteomes" id="UP000251314"/>
    </source>
</evidence>
<comment type="caution">
    <text evidence="7">The sequence shown here is derived from an EMBL/GenBank/DDBJ whole genome shotgun (WGS) entry which is preliminary data.</text>
</comment>
<dbReference type="AlphaFoldDB" id="A0A329RDR3"/>
<dbReference type="OrthoDB" id="126488at2759"/>
<evidence type="ECO:0000313" key="6">
    <source>
        <dbReference type="EMBL" id="KAG3208262.1"/>
    </source>
</evidence>
<sequence>MEYDTDSEKERNYDWQMVVLSDQVSYIRSRLSQTSLRGYLESLRVSFNDENLPVAWKRLEAHYRQSNAQGMVALIAEFVEVPAMDFASVEEPIVRVKETRNRINRQSRENLKGVIMIPNQYAAVKVLSLFPTHSWGNRVDCSNECFHLDKVESLLRNVFMDKCRGQIEAVQDQAVPVSYAASNRPLGKRKERAEEPKKKKGGECFYWDGRYNRDGQSHYKADCSIRAKARSQGFLRNSIFVKGKKVDGLSKPVGVAHVKGEKKGTRKAKAKREEIPAEVSLLQPISKLNIVEAVNATQASGSSALIVKQAKHDTDELMTSPPVSPTPPSSLSSDNEDTIKDFVQGSVPAHAAKMTEASGNIKEASRAVENTVRDLYPELIERNVADITRSDWVLPWLWLRSNGRRVTVCARADKQGV</sequence>
<dbReference type="EMBL" id="RCMG01000011">
    <property type="protein sequence ID" value="KAG2868421.1"/>
    <property type="molecule type" value="Genomic_DNA"/>
</dbReference>
<dbReference type="EMBL" id="RCML01000256">
    <property type="protein sequence ID" value="KAG2983515.1"/>
    <property type="molecule type" value="Genomic_DNA"/>
</dbReference>
<dbReference type="Proteomes" id="UP000251314">
    <property type="component" value="Unassembled WGS sequence"/>
</dbReference>
<dbReference type="EMBL" id="RCMV01001511">
    <property type="protein sequence ID" value="KAG3208262.1"/>
    <property type="molecule type" value="Genomic_DNA"/>
</dbReference>
<reference evidence="6" key="2">
    <citation type="submission" date="2018-05" db="EMBL/GenBank/DDBJ databases">
        <title>Effector identification in a new, highly contiguous assembly of the strawberry crown rot pathogen Phytophthora cactorum.</title>
        <authorList>
            <person name="Armitage A.D."/>
            <person name="Nellist C.F."/>
            <person name="Bates H."/>
            <person name="Vickerstaff R.J."/>
            <person name="Harrison R.J."/>
        </authorList>
    </citation>
    <scope>NUCLEOTIDE SEQUENCE</scope>
    <source>
        <strain evidence="2">15-7</strain>
        <strain evidence="3">4032</strain>
        <strain evidence="4">4040</strain>
        <strain evidence="5">P415</strain>
        <strain evidence="6">P421</strain>
    </source>
</reference>
<gene>
    <name evidence="7" type="ORF">PC110_g21078</name>
    <name evidence="2" type="ORF">PC113_g1109</name>
    <name evidence="3" type="ORF">PC115_g757</name>
    <name evidence="4" type="ORF">PC117_g944</name>
    <name evidence="5" type="ORF">PC118_g9395</name>
    <name evidence="6" type="ORF">PC129_g20709</name>
</gene>